<dbReference type="InterPro" id="IPR036388">
    <property type="entry name" value="WH-like_DNA-bd_sf"/>
</dbReference>
<keyword evidence="3" id="KW-0804">Transcription</keyword>
<evidence type="ECO:0000256" key="1">
    <source>
        <dbReference type="ARBA" id="ARBA00023015"/>
    </source>
</evidence>
<dbReference type="InterPro" id="IPR050679">
    <property type="entry name" value="Bact_HTH_transcr_reg"/>
</dbReference>
<dbReference type="Pfam" id="PF00392">
    <property type="entry name" value="GntR"/>
    <property type="match status" value="1"/>
</dbReference>
<dbReference type="Proteomes" id="UP000231179">
    <property type="component" value="Chromosome"/>
</dbReference>
<dbReference type="RefSeq" id="WP_100255032.1">
    <property type="nucleotide sequence ID" value="NZ_CP024870.1"/>
</dbReference>
<dbReference type="SMART" id="SM00345">
    <property type="entry name" value="HTH_GNTR"/>
    <property type="match status" value="1"/>
</dbReference>
<evidence type="ECO:0000259" key="4">
    <source>
        <dbReference type="PROSITE" id="PS50949"/>
    </source>
</evidence>
<gene>
    <name evidence="5" type="ORF">SCLAR_v1c11990</name>
</gene>
<name>A0A2K8KLL8_9MOLU</name>
<keyword evidence="6" id="KW-1185">Reference proteome</keyword>
<evidence type="ECO:0000313" key="5">
    <source>
        <dbReference type="EMBL" id="ATX71499.1"/>
    </source>
</evidence>
<organism evidence="5 6">
    <name type="scientific">Spiroplasma clarkii</name>
    <dbReference type="NCBI Taxonomy" id="2139"/>
    <lineage>
        <taxon>Bacteria</taxon>
        <taxon>Bacillati</taxon>
        <taxon>Mycoplasmatota</taxon>
        <taxon>Mollicutes</taxon>
        <taxon>Entomoplasmatales</taxon>
        <taxon>Spiroplasmataceae</taxon>
        <taxon>Spiroplasma</taxon>
    </lineage>
</organism>
<feature type="domain" description="HTH gntR-type" evidence="4">
    <location>
        <begin position="1"/>
        <end position="67"/>
    </location>
</feature>
<dbReference type="GO" id="GO:0003700">
    <property type="term" value="F:DNA-binding transcription factor activity"/>
    <property type="evidence" value="ECO:0007669"/>
    <property type="project" value="InterPro"/>
</dbReference>
<dbReference type="Gene3D" id="3.40.1410.10">
    <property type="entry name" value="Chorismate lyase-like"/>
    <property type="match status" value="1"/>
</dbReference>
<evidence type="ECO:0000256" key="3">
    <source>
        <dbReference type="ARBA" id="ARBA00023163"/>
    </source>
</evidence>
<protein>
    <submittedName>
        <fullName evidence="5">GntR family transcriptional regulator</fullName>
    </submittedName>
</protein>
<dbReference type="InterPro" id="IPR028978">
    <property type="entry name" value="Chorismate_lyase_/UTRA_dom_sf"/>
</dbReference>
<evidence type="ECO:0000256" key="2">
    <source>
        <dbReference type="ARBA" id="ARBA00023125"/>
    </source>
</evidence>
<dbReference type="GO" id="GO:0003677">
    <property type="term" value="F:DNA binding"/>
    <property type="evidence" value="ECO:0007669"/>
    <property type="project" value="UniProtKB-KW"/>
</dbReference>
<dbReference type="EMBL" id="CP024870">
    <property type="protein sequence ID" value="ATX71499.1"/>
    <property type="molecule type" value="Genomic_DNA"/>
</dbReference>
<dbReference type="AlphaFoldDB" id="A0A2K8KLL8"/>
<accession>A0A2K8KLL8</accession>
<evidence type="ECO:0000313" key="6">
    <source>
        <dbReference type="Proteomes" id="UP000231179"/>
    </source>
</evidence>
<sequence>MRKIIEEYLLDLISKDKKYVTEPLPSENFLATKFKCSRQTARVELTKLLNKGFIRAVKGSGYYVNPHVNSLKLIAIGNKFKYQRREIFEIDQQMLLKILDENKFINVKDVAKYFGFRKIYYNDQDQPVLYQNSYIYKPLFKEINMDIIKKSLMDFFEYNNIDLNMQINNVEIKRTTERDREFLKTDQEFTPTISGIMISKNDLVVEIFERKYLLEGFNVNYAKVL</sequence>
<dbReference type="GO" id="GO:0045892">
    <property type="term" value="P:negative regulation of DNA-templated transcription"/>
    <property type="evidence" value="ECO:0007669"/>
    <property type="project" value="TreeGrafter"/>
</dbReference>
<dbReference type="InterPro" id="IPR000524">
    <property type="entry name" value="Tscrpt_reg_HTH_GntR"/>
</dbReference>
<dbReference type="PANTHER" id="PTHR44846">
    <property type="entry name" value="MANNOSYL-D-GLYCERATE TRANSPORT/METABOLISM SYSTEM REPRESSOR MNGR-RELATED"/>
    <property type="match status" value="1"/>
</dbReference>
<proteinExistence type="predicted"/>
<dbReference type="InterPro" id="IPR036390">
    <property type="entry name" value="WH_DNA-bd_sf"/>
</dbReference>
<dbReference type="SUPFAM" id="SSF64288">
    <property type="entry name" value="Chorismate lyase-like"/>
    <property type="match status" value="1"/>
</dbReference>
<dbReference type="PROSITE" id="PS50949">
    <property type="entry name" value="HTH_GNTR"/>
    <property type="match status" value="1"/>
</dbReference>
<reference evidence="5 6" key="1">
    <citation type="submission" date="2017-11" db="EMBL/GenBank/DDBJ databases">
        <title>Complete genome sequence of Spiroplasma clarkii CN-5 (DSM 19994).</title>
        <authorList>
            <person name="Tsai Y.-M."/>
            <person name="Chang A."/>
            <person name="Lo W.-S."/>
            <person name="Kuo C.-H."/>
        </authorList>
    </citation>
    <scope>NUCLEOTIDE SEQUENCE [LARGE SCALE GENOMIC DNA]</scope>
    <source>
        <strain evidence="5 6">CN-5</strain>
    </source>
</reference>
<dbReference type="Gene3D" id="1.10.10.10">
    <property type="entry name" value="Winged helix-like DNA-binding domain superfamily/Winged helix DNA-binding domain"/>
    <property type="match status" value="1"/>
</dbReference>
<dbReference type="SUPFAM" id="SSF46785">
    <property type="entry name" value="Winged helix' DNA-binding domain"/>
    <property type="match status" value="1"/>
</dbReference>
<keyword evidence="1" id="KW-0805">Transcription regulation</keyword>
<keyword evidence="2" id="KW-0238">DNA-binding</keyword>
<dbReference type="PANTHER" id="PTHR44846:SF1">
    <property type="entry name" value="MANNOSYL-D-GLYCERATE TRANSPORT_METABOLISM SYSTEM REPRESSOR MNGR-RELATED"/>
    <property type="match status" value="1"/>
</dbReference>